<dbReference type="PANTHER" id="PTHR33371:SF17">
    <property type="entry name" value="MCE-FAMILY PROTEIN MCE1B"/>
    <property type="match status" value="1"/>
</dbReference>
<evidence type="ECO:0000259" key="2">
    <source>
        <dbReference type="Pfam" id="PF11887"/>
    </source>
</evidence>
<keyword evidence="4" id="KW-1185">Reference proteome</keyword>
<reference evidence="4" key="1">
    <citation type="journal article" date="2019" name="Int. J. Syst. Evol. Microbiol.">
        <title>The Global Catalogue of Microorganisms (GCM) 10K type strain sequencing project: providing services to taxonomists for standard genome sequencing and annotation.</title>
        <authorList>
            <consortium name="The Broad Institute Genomics Platform"/>
            <consortium name="The Broad Institute Genome Sequencing Center for Infectious Disease"/>
            <person name="Wu L."/>
            <person name="Ma J."/>
        </authorList>
    </citation>
    <scope>NUCLEOTIDE SEQUENCE [LARGE SCALE GENOMIC DNA]</scope>
    <source>
        <strain evidence="4">DT72</strain>
    </source>
</reference>
<dbReference type="EMBL" id="JBHUFB010000020">
    <property type="protein sequence ID" value="MFD1815406.1"/>
    <property type="molecule type" value="Genomic_DNA"/>
</dbReference>
<evidence type="ECO:0000313" key="4">
    <source>
        <dbReference type="Proteomes" id="UP001597286"/>
    </source>
</evidence>
<dbReference type="RefSeq" id="WP_378487834.1">
    <property type="nucleotide sequence ID" value="NZ_JBHUFB010000020.1"/>
</dbReference>
<dbReference type="InterPro" id="IPR024516">
    <property type="entry name" value="Mce_C"/>
</dbReference>
<dbReference type="Pfam" id="PF02470">
    <property type="entry name" value="MlaD"/>
    <property type="match status" value="1"/>
</dbReference>
<dbReference type="Proteomes" id="UP001597286">
    <property type="component" value="Unassembled WGS sequence"/>
</dbReference>
<feature type="domain" description="Mammalian cell entry C-terminal" evidence="2">
    <location>
        <begin position="122"/>
        <end position="246"/>
    </location>
</feature>
<accession>A0ABW4PA48</accession>
<dbReference type="InterPro" id="IPR052336">
    <property type="entry name" value="MlaD_Phospholipid_Transporter"/>
</dbReference>
<dbReference type="Pfam" id="PF11887">
    <property type="entry name" value="Mce4_CUP1"/>
    <property type="match status" value="1"/>
</dbReference>
<name>A0ABW4PA48_9NOCA</name>
<gene>
    <name evidence="3" type="ORF">ACFSJG_24570</name>
</gene>
<protein>
    <submittedName>
        <fullName evidence="3">MlaD family protein</fullName>
    </submittedName>
</protein>
<proteinExistence type="predicted"/>
<evidence type="ECO:0000313" key="3">
    <source>
        <dbReference type="EMBL" id="MFD1815406.1"/>
    </source>
</evidence>
<dbReference type="InterPro" id="IPR003399">
    <property type="entry name" value="Mce/MlaD"/>
</dbReference>
<comment type="caution">
    <text evidence="3">The sequence shown here is derived from an EMBL/GenBank/DDBJ whole genome shotgun (WGS) entry which is preliminary data.</text>
</comment>
<sequence length="339" mass="36459">MRTVGSAVTRLLLVLAVVILAVYAIVQAINRPVGGSVETYRAEFSDVFGLRKNADVRIRGVQVGKVTDIELQASGNALVEFTVQESRMLTGRDRLSIRFQSLVGQRYLAIAKDEETQGDPGQVPYGSTIPMTMTTGSFDITRLFNGLRPILQGADPEVFNTFATNMLHLVQGGEGVGIGDVLGDIDRLTRYAADKREVISVIVTNLGVVSDQLEGKSEIVETLMENMAMLFDTLEVNLERLKSAFGGGADVYPPIVQVLESVFDLGLGGHDHLTARLLEAIPDTAELTDTLSVVPTVTRTLNASMNRVGFDDGCSRGNAELPDMGEVLLGGGRLTLCNG</sequence>
<dbReference type="PANTHER" id="PTHR33371">
    <property type="entry name" value="INTERMEMBRANE PHOSPHOLIPID TRANSPORT SYSTEM BINDING PROTEIN MLAD-RELATED"/>
    <property type="match status" value="1"/>
</dbReference>
<organism evidence="3 4">
    <name type="scientific">Rhodococcus gannanensis</name>
    <dbReference type="NCBI Taxonomy" id="1960308"/>
    <lineage>
        <taxon>Bacteria</taxon>
        <taxon>Bacillati</taxon>
        <taxon>Actinomycetota</taxon>
        <taxon>Actinomycetes</taxon>
        <taxon>Mycobacteriales</taxon>
        <taxon>Nocardiaceae</taxon>
        <taxon>Rhodococcus</taxon>
    </lineage>
</organism>
<evidence type="ECO:0000259" key="1">
    <source>
        <dbReference type="Pfam" id="PF02470"/>
    </source>
</evidence>
<feature type="domain" description="Mce/MlaD" evidence="1">
    <location>
        <begin position="39"/>
        <end position="111"/>
    </location>
</feature>